<keyword evidence="4" id="KW-0328">Glycosyltransferase</keyword>
<dbReference type="AlphaFoldDB" id="A0A109WAF5"/>
<name>A0A109WAF5_9ACTO</name>
<evidence type="ECO:0000313" key="4">
    <source>
        <dbReference type="EMBL" id="TQD61254.1"/>
    </source>
</evidence>
<feature type="transmembrane region" description="Helical" evidence="1">
    <location>
        <begin position="306"/>
        <end position="324"/>
    </location>
</feature>
<dbReference type="GeneID" id="64212168"/>
<evidence type="ECO:0000313" key="3">
    <source>
        <dbReference type="EMBL" id="MDT0248288.1"/>
    </source>
</evidence>
<evidence type="ECO:0000259" key="2">
    <source>
        <dbReference type="Pfam" id="PF13632"/>
    </source>
</evidence>
<feature type="transmembrane region" description="Helical" evidence="1">
    <location>
        <begin position="281"/>
        <end position="299"/>
    </location>
</feature>
<dbReference type="EMBL" id="VICC01000005">
    <property type="protein sequence ID" value="TQD61254.1"/>
    <property type="molecule type" value="Genomic_DNA"/>
</dbReference>
<keyword evidence="1" id="KW-0812">Transmembrane</keyword>
<evidence type="ECO:0000256" key="1">
    <source>
        <dbReference type="SAM" id="Phobius"/>
    </source>
</evidence>
<dbReference type="InterPro" id="IPR001173">
    <property type="entry name" value="Glyco_trans_2-like"/>
</dbReference>
<keyword evidence="1" id="KW-0472">Membrane</keyword>
<dbReference type="Proteomes" id="UP001180729">
    <property type="component" value="Unassembled WGS sequence"/>
</dbReference>
<dbReference type="GO" id="GO:0016757">
    <property type="term" value="F:glycosyltransferase activity"/>
    <property type="evidence" value="ECO:0007669"/>
    <property type="project" value="UniProtKB-KW"/>
</dbReference>
<sequence>MIVITLLVGILFWIGIDIWAGITSKWYKAVELNPNITSDDFSVLVPIYGNVKYLQNADYLRPYGDRVVLCTTSGESEEFYRDLEDIAIRYGFRIFRSNYVPRKVGRKRSTSGITRDTVVRDALLAAPLNSYIVCLDADTTAQEPLTHIIGALVANKADFASVTIVPQKKGPFIVQMQRHEYVVSMRARRIMPWLLSGALHIGKTDVMRQIMARHSLFFQGNDIESGIIGDALGYKAVHILAHVNTNAPDTLYSWWRQRIAWSGGSFRLFIINFRFVFQHPFLWLYSGIVVISMFVLRWIAVVNPGWTLLLALFIYYAAIVWLHWDHGNKWLIFQPFYCLFVSLIVVPIGVAYYFKMAIPERNFGVIRPKRKDLVTAG</sequence>
<gene>
    <name evidence="4" type="ORF">FK267_07210</name>
    <name evidence="3" type="ORF">RMW62_04250</name>
</gene>
<comment type="caution">
    <text evidence="4">The sequence shown here is derived from an EMBL/GenBank/DDBJ whole genome shotgun (WGS) entry which is preliminary data.</text>
</comment>
<dbReference type="SUPFAM" id="SSF53448">
    <property type="entry name" value="Nucleotide-diphospho-sugar transferases"/>
    <property type="match status" value="1"/>
</dbReference>
<reference evidence="4 5" key="1">
    <citation type="submission" date="2019-06" db="EMBL/GenBank/DDBJ databases">
        <title>Draft genome sequence of Actinomyces oris CCUG 34288T.</title>
        <authorList>
            <person name="Salva-Serra F."/>
            <person name="Cardew S."/>
            <person name="Moore E."/>
        </authorList>
    </citation>
    <scope>NUCLEOTIDE SEQUENCE [LARGE SCALE GENOMIC DNA]</scope>
    <source>
        <strain evidence="4 5">CCUG 34288</strain>
    </source>
</reference>
<evidence type="ECO:0000313" key="5">
    <source>
        <dbReference type="Proteomes" id="UP000317942"/>
    </source>
</evidence>
<feature type="domain" description="Glycosyltransferase 2-like" evidence="2">
    <location>
        <begin position="131"/>
        <end position="321"/>
    </location>
</feature>
<proteinExistence type="predicted"/>
<keyword evidence="1" id="KW-1133">Transmembrane helix</keyword>
<dbReference type="KEGG" id="aos:AXE84_08885"/>
<dbReference type="OrthoDB" id="9763050at2"/>
<organism evidence="4 5">
    <name type="scientific">Actinomyces oris</name>
    <dbReference type="NCBI Taxonomy" id="544580"/>
    <lineage>
        <taxon>Bacteria</taxon>
        <taxon>Bacillati</taxon>
        <taxon>Actinomycetota</taxon>
        <taxon>Actinomycetes</taxon>
        <taxon>Actinomycetales</taxon>
        <taxon>Actinomycetaceae</taxon>
        <taxon>Actinomyces</taxon>
    </lineage>
</organism>
<dbReference type="Proteomes" id="UP000317942">
    <property type="component" value="Unassembled WGS sequence"/>
</dbReference>
<dbReference type="InterPro" id="IPR029044">
    <property type="entry name" value="Nucleotide-diphossugar_trans"/>
</dbReference>
<feature type="transmembrane region" description="Helical" evidence="1">
    <location>
        <begin position="330"/>
        <end position="354"/>
    </location>
</feature>
<protein>
    <submittedName>
        <fullName evidence="3">Glycosyltransferase family 2 protein</fullName>
    </submittedName>
    <submittedName>
        <fullName evidence="4">N-acetylglucosaminyltransferase</fullName>
    </submittedName>
</protein>
<dbReference type="EMBL" id="JAMZMH010000004">
    <property type="protein sequence ID" value="MDT0248288.1"/>
    <property type="molecule type" value="Genomic_DNA"/>
</dbReference>
<dbReference type="Pfam" id="PF13632">
    <property type="entry name" value="Glyco_trans_2_3"/>
    <property type="match status" value="1"/>
</dbReference>
<accession>A0A109WAF5</accession>
<dbReference type="RefSeq" id="WP_003786607.1">
    <property type="nucleotide sequence ID" value="NZ_CAMIKZ010000057.1"/>
</dbReference>
<keyword evidence="4" id="KW-0808">Transferase</keyword>
<reference evidence="3" key="2">
    <citation type="submission" date="2022-06" db="EMBL/GenBank/DDBJ databases">
        <title>Draft Genome Sequences of Three Actinomyces oris Strains, Isolated from Healthy Human Feces.</title>
        <authorList>
            <person name="Ye Y."/>
            <person name="Liu C."/>
            <person name="Zhao J."/>
            <person name="Xu J."/>
            <person name="Huang H."/>
            <person name="Wang B."/>
            <person name="Wei J."/>
            <person name="Jing X."/>
        </authorList>
    </citation>
    <scope>NUCLEOTIDE SEQUENCE</scope>
    <source>
        <strain evidence="3">CNGBCC1803368</strain>
    </source>
</reference>